<comment type="caution">
    <text evidence="4">The sequence shown here is derived from an EMBL/GenBank/DDBJ whole genome shotgun (WGS) entry which is preliminary data.</text>
</comment>
<name>A0A2T0XFF3_9BURK</name>
<evidence type="ECO:0000313" key="4">
    <source>
        <dbReference type="EMBL" id="PRY97652.1"/>
    </source>
</evidence>
<protein>
    <submittedName>
        <fullName evidence="4">N-acetylglucosaminyldiphosphoundecaprenol N-acetyl-beta-D-mannosaminyltransferase</fullName>
    </submittedName>
</protein>
<keyword evidence="3" id="KW-0812">Transmembrane</keyword>
<dbReference type="NCBIfam" id="TIGR00696">
    <property type="entry name" value="wecG_tagA_cpsF"/>
    <property type="match status" value="1"/>
</dbReference>
<dbReference type="AlphaFoldDB" id="A0A2T0XFF3"/>
<dbReference type="OrthoDB" id="9808602at2"/>
<gene>
    <name evidence="4" type="ORF">BCM14_2114</name>
</gene>
<dbReference type="InterPro" id="IPR004629">
    <property type="entry name" value="WecG_TagA_CpsF"/>
</dbReference>
<dbReference type="GO" id="GO:0016758">
    <property type="term" value="F:hexosyltransferase activity"/>
    <property type="evidence" value="ECO:0007669"/>
    <property type="project" value="TreeGrafter"/>
</dbReference>
<organism evidence="4 5">
    <name type="scientific">Jezberella montanilacus</name>
    <dbReference type="NCBI Taxonomy" id="323426"/>
    <lineage>
        <taxon>Bacteria</taxon>
        <taxon>Pseudomonadati</taxon>
        <taxon>Pseudomonadota</taxon>
        <taxon>Betaproteobacteria</taxon>
        <taxon>Burkholderiales</taxon>
        <taxon>Alcaligenaceae</taxon>
        <taxon>Jezberella</taxon>
    </lineage>
</organism>
<keyword evidence="5" id="KW-1185">Reference proteome</keyword>
<evidence type="ECO:0000313" key="5">
    <source>
        <dbReference type="Proteomes" id="UP000238308"/>
    </source>
</evidence>
<sequence>MKKHEDTREVLCLAGIPLDVVTLADTVACVHEAVLSRSRLFITTPNLHFLSLGKTDFDFRQTLRDSDLCVADGMPLVWISRLLGARLPERVAGSDLFEKLSHEPAPSGQQTIRVFFYGGQPGSAAAASEQLNEHSQGMRCVGFRTPGFGSAEDLSTDETLEQINQSKADFLVVALEARKAQQWIQLNLTRLKIPVICNLGAVINFQSQRIKRAPTWVRRGGMEWLWRIKEEPELWRRYWLDLQVLVVLLLSKILPYAIWLGMRRMYRKVMRGVSYRFKHQLMCRLKHRLAGACQCKRSDSDTREAATSTLVVREDGLQATLSLFGAVDDAVPMQINLHLSQALTLQLPVSIDLQHFVFFGPLFGGRLLRFMAAMQSSGQSLQLTSVSKTLRLLFFWNGIL</sequence>
<proteinExistence type="predicted"/>
<keyword evidence="3" id="KW-1133">Transmembrane helix</keyword>
<evidence type="ECO:0000256" key="1">
    <source>
        <dbReference type="ARBA" id="ARBA00022676"/>
    </source>
</evidence>
<feature type="transmembrane region" description="Helical" evidence="3">
    <location>
        <begin position="238"/>
        <end position="261"/>
    </location>
</feature>
<dbReference type="RefSeq" id="WP_106227952.1">
    <property type="nucleotide sequence ID" value="NZ_PVTV01000014.1"/>
</dbReference>
<dbReference type="PANTHER" id="PTHR34136:SF1">
    <property type="entry name" value="UDP-N-ACETYL-D-MANNOSAMINURONIC ACID TRANSFERASE"/>
    <property type="match status" value="1"/>
</dbReference>
<dbReference type="PANTHER" id="PTHR34136">
    <property type="match status" value="1"/>
</dbReference>
<dbReference type="EMBL" id="PVTV01000014">
    <property type="protein sequence ID" value="PRY97652.1"/>
    <property type="molecule type" value="Genomic_DNA"/>
</dbReference>
<keyword evidence="3" id="KW-0472">Membrane</keyword>
<accession>A0A2T0XFF3</accession>
<evidence type="ECO:0000256" key="3">
    <source>
        <dbReference type="SAM" id="Phobius"/>
    </source>
</evidence>
<dbReference type="Pfam" id="PF03808">
    <property type="entry name" value="Glyco_tran_WecG"/>
    <property type="match status" value="1"/>
</dbReference>
<dbReference type="Proteomes" id="UP000238308">
    <property type="component" value="Unassembled WGS sequence"/>
</dbReference>
<evidence type="ECO:0000256" key="2">
    <source>
        <dbReference type="ARBA" id="ARBA00022679"/>
    </source>
</evidence>
<keyword evidence="1" id="KW-0328">Glycosyltransferase</keyword>
<dbReference type="CDD" id="cd06533">
    <property type="entry name" value="Glyco_transf_WecG_TagA"/>
    <property type="match status" value="1"/>
</dbReference>
<keyword evidence="2 4" id="KW-0808">Transferase</keyword>
<reference evidence="4 5" key="1">
    <citation type="submission" date="2018-03" db="EMBL/GenBank/DDBJ databases">
        <title>Genomic Encyclopedia of Type Strains, Phase III (KMG-III): the genomes of soil and plant-associated and newly described type strains.</title>
        <authorList>
            <person name="Whitman W."/>
        </authorList>
    </citation>
    <scope>NUCLEOTIDE SEQUENCE [LARGE SCALE GENOMIC DNA]</scope>
    <source>
        <strain evidence="4 5">MWH-P2sevCIIIb</strain>
    </source>
</reference>